<protein>
    <submittedName>
        <fullName evidence="1">Uncharacterized protein</fullName>
    </submittedName>
</protein>
<sequence length="35" mass="4321">MHHPFLIILEVFAADLTVNYYFYTQTKNCEKYLFF</sequence>
<dbReference type="AlphaFoldDB" id="A0A4R6GMU4"/>
<gene>
    <name evidence="1" type="ORF">DET52_11465</name>
</gene>
<evidence type="ECO:0000313" key="2">
    <source>
        <dbReference type="Proteomes" id="UP000294848"/>
    </source>
</evidence>
<proteinExistence type="predicted"/>
<name>A0A4R6GMU4_9BACT</name>
<evidence type="ECO:0000313" key="1">
    <source>
        <dbReference type="EMBL" id="TDN95744.1"/>
    </source>
</evidence>
<reference evidence="1 2" key="1">
    <citation type="submission" date="2019-03" db="EMBL/GenBank/DDBJ databases">
        <title>Freshwater and sediment microbial communities from various areas in North America, analyzing microbe dynamics in response to fracking.</title>
        <authorList>
            <person name="Lamendella R."/>
        </authorList>
    </citation>
    <scope>NUCLEOTIDE SEQUENCE [LARGE SCALE GENOMIC DNA]</scope>
    <source>
        <strain evidence="1 2">114D</strain>
    </source>
</reference>
<organism evidence="1 2">
    <name type="scientific">Sunxiuqinia elliptica</name>
    <dbReference type="NCBI Taxonomy" id="655355"/>
    <lineage>
        <taxon>Bacteria</taxon>
        <taxon>Pseudomonadati</taxon>
        <taxon>Bacteroidota</taxon>
        <taxon>Bacteroidia</taxon>
        <taxon>Marinilabiliales</taxon>
        <taxon>Prolixibacteraceae</taxon>
        <taxon>Sunxiuqinia</taxon>
    </lineage>
</organism>
<dbReference type="EMBL" id="SNWI01000014">
    <property type="protein sequence ID" value="TDN95744.1"/>
    <property type="molecule type" value="Genomic_DNA"/>
</dbReference>
<dbReference type="Proteomes" id="UP000294848">
    <property type="component" value="Unassembled WGS sequence"/>
</dbReference>
<accession>A0A4R6GMU4</accession>
<comment type="caution">
    <text evidence="1">The sequence shown here is derived from an EMBL/GenBank/DDBJ whole genome shotgun (WGS) entry which is preliminary data.</text>
</comment>